<feature type="region of interest" description="Disordered" evidence="1">
    <location>
        <begin position="450"/>
        <end position="511"/>
    </location>
</feature>
<feature type="compositionally biased region" description="Low complexity" evidence="1">
    <location>
        <begin position="450"/>
        <end position="469"/>
    </location>
</feature>
<comment type="caution">
    <text evidence="3">The sequence shown here is derived from an EMBL/GenBank/DDBJ whole genome shotgun (WGS) entry which is preliminary data.</text>
</comment>
<dbReference type="AlphaFoldDB" id="A0A918U5H0"/>
<evidence type="ECO:0000259" key="2">
    <source>
        <dbReference type="Pfam" id="PF01494"/>
    </source>
</evidence>
<dbReference type="EMBL" id="BMWD01000039">
    <property type="protein sequence ID" value="GGX93552.1"/>
    <property type="molecule type" value="Genomic_DNA"/>
</dbReference>
<dbReference type="PANTHER" id="PTHR43422:SF3">
    <property type="entry name" value="THIAMINE THIAZOLE SYNTHASE"/>
    <property type="match status" value="1"/>
</dbReference>
<sequence>MSLDAGVVGTDGGHGHAVVIGSGFAGLTAARALAHFMDRVTVIERDWVPRGPGRRPGVPQARHTHSLTAAAQHGLEQLFPGVAGDLAGAGAVRVRMPQDMLVLGPGGWLPRFDSGLSLLSAGRDLIDSALRERLRADPKVAFLPGHEALALEPGRHDTVTGVQVRARDRGAPGGWSERRLIPAEFVVDATGRGSRAPQWLAELGYDMPAETVAGPRDSFATAVFAPPVGHVADWKALLLMPDPGGRARGLLHPVEGGRWSVTLRTADPEQRPTDHAQFLQAAADLRHPLLHDVIEAATALGPVYGCDRTGNRRRHYERLRRWPDQFVVVGDALADLDPAHGQGLTFAVECALVLDRLLAGHGTTVGLGYRLRRALAHQLAPAWQAGPRRRAARDPRPGLRTRLAGRYTARVAAAATTDRAAATWLLERDQALTPRAAALRPGALRAALTGPRATAPAGPPSTTHGPTAPYRRRLAPDPPATATAPGAARTRHTGPPPHHPTAAPAGDRHRP</sequence>
<dbReference type="SUPFAM" id="SSF51905">
    <property type="entry name" value="FAD/NAD(P)-binding domain"/>
    <property type="match status" value="1"/>
</dbReference>
<dbReference type="Gene3D" id="3.50.50.60">
    <property type="entry name" value="FAD/NAD(P)-binding domain"/>
    <property type="match status" value="2"/>
</dbReference>
<organism evidence="3 4">
    <name type="scientific">Streptomyces fructofermentans</name>
    <dbReference type="NCBI Taxonomy" id="152141"/>
    <lineage>
        <taxon>Bacteria</taxon>
        <taxon>Bacillati</taxon>
        <taxon>Actinomycetota</taxon>
        <taxon>Actinomycetes</taxon>
        <taxon>Kitasatosporales</taxon>
        <taxon>Streptomycetaceae</taxon>
        <taxon>Streptomyces</taxon>
    </lineage>
</organism>
<feature type="domain" description="FAD-binding" evidence="2">
    <location>
        <begin position="17"/>
        <end position="359"/>
    </location>
</feature>
<dbReference type="Proteomes" id="UP000645555">
    <property type="component" value="Unassembled WGS sequence"/>
</dbReference>
<gene>
    <name evidence="3" type="ORF">GCM10010515_70570</name>
</gene>
<evidence type="ECO:0000313" key="3">
    <source>
        <dbReference type="EMBL" id="GGX93552.1"/>
    </source>
</evidence>
<name>A0A918U5H0_9ACTN</name>
<proteinExistence type="predicted"/>
<protein>
    <recommendedName>
        <fullName evidence="2">FAD-binding domain-containing protein</fullName>
    </recommendedName>
</protein>
<dbReference type="InterPro" id="IPR036188">
    <property type="entry name" value="FAD/NAD-bd_sf"/>
</dbReference>
<reference evidence="3" key="1">
    <citation type="journal article" date="2014" name="Int. J. Syst. Evol. Microbiol.">
        <title>Complete genome sequence of Corynebacterium casei LMG S-19264T (=DSM 44701T), isolated from a smear-ripened cheese.</title>
        <authorList>
            <consortium name="US DOE Joint Genome Institute (JGI-PGF)"/>
            <person name="Walter F."/>
            <person name="Albersmeier A."/>
            <person name="Kalinowski J."/>
            <person name="Ruckert C."/>
        </authorList>
    </citation>
    <scope>NUCLEOTIDE SEQUENCE</scope>
    <source>
        <strain evidence="3">JCM 4956</strain>
    </source>
</reference>
<dbReference type="GO" id="GO:0071949">
    <property type="term" value="F:FAD binding"/>
    <property type="evidence" value="ECO:0007669"/>
    <property type="project" value="InterPro"/>
</dbReference>
<dbReference type="Pfam" id="PF01494">
    <property type="entry name" value="FAD_binding_3"/>
    <property type="match status" value="1"/>
</dbReference>
<dbReference type="InterPro" id="IPR002938">
    <property type="entry name" value="FAD-bd"/>
</dbReference>
<keyword evidence="4" id="KW-1185">Reference proteome</keyword>
<dbReference type="RefSeq" id="WP_190039717.1">
    <property type="nucleotide sequence ID" value="NZ_BMWD01000039.1"/>
</dbReference>
<evidence type="ECO:0000313" key="4">
    <source>
        <dbReference type="Proteomes" id="UP000645555"/>
    </source>
</evidence>
<reference evidence="3" key="2">
    <citation type="submission" date="2020-09" db="EMBL/GenBank/DDBJ databases">
        <authorList>
            <person name="Sun Q."/>
            <person name="Ohkuma M."/>
        </authorList>
    </citation>
    <scope>NUCLEOTIDE SEQUENCE</scope>
    <source>
        <strain evidence="3">JCM 4956</strain>
    </source>
</reference>
<evidence type="ECO:0000256" key="1">
    <source>
        <dbReference type="SAM" id="MobiDB-lite"/>
    </source>
</evidence>
<dbReference type="PANTHER" id="PTHR43422">
    <property type="entry name" value="THIAMINE THIAZOLE SYNTHASE"/>
    <property type="match status" value="1"/>
</dbReference>
<accession>A0A918U5H0</accession>